<keyword evidence="4" id="KW-1185">Reference proteome</keyword>
<gene>
    <name evidence="3" type="ORF">BSL78_08515</name>
</gene>
<feature type="domain" description="Fibronectin type-III" evidence="2">
    <location>
        <begin position="284"/>
        <end position="378"/>
    </location>
</feature>
<dbReference type="OrthoDB" id="6048466at2759"/>
<comment type="caution">
    <text evidence="3">The sequence shown here is derived from an EMBL/GenBank/DDBJ whole genome shotgun (WGS) entry which is preliminary data.</text>
</comment>
<dbReference type="Pfam" id="PF00041">
    <property type="entry name" value="fn3"/>
    <property type="match status" value="2"/>
</dbReference>
<dbReference type="SUPFAM" id="SSF49265">
    <property type="entry name" value="Fibronectin type III"/>
    <property type="match status" value="1"/>
</dbReference>
<dbReference type="PANTHER" id="PTHR26391:SF18">
    <property type="entry name" value="PROTEIN KINASE RECEPTOR TIE-1, PUTATIVE-RELATED"/>
    <property type="match status" value="1"/>
</dbReference>
<dbReference type="Proteomes" id="UP000230750">
    <property type="component" value="Unassembled WGS sequence"/>
</dbReference>
<dbReference type="EMBL" id="MRZV01000243">
    <property type="protein sequence ID" value="PIK54584.1"/>
    <property type="molecule type" value="Genomic_DNA"/>
</dbReference>
<evidence type="ECO:0000313" key="4">
    <source>
        <dbReference type="Proteomes" id="UP000230750"/>
    </source>
</evidence>
<dbReference type="SMART" id="SM00060">
    <property type="entry name" value="FN3"/>
    <property type="match status" value="2"/>
</dbReference>
<feature type="compositionally biased region" description="Polar residues" evidence="1">
    <location>
        <begin position="504"/>
        <end position="516"/>
    </location>
</feature>
<dbReference type="InterPro" id="IPR003961">
    <property type="entry name" value="FN3_dom"/>
</dbReference>
<organism evidence="3 4">
    <name type="scientific">Stichopus japonicus</name>
    <name type="common">Sea cucumber</name>
    <dbReference type="NCBI Taxonomy" id="307972"/>
    <lineage>
        <taxon>Eukaryota</taxon>
        <taxon>Metazoa</taxon>
        <taxon>Echinodermata</taxon>
        <taxon>Eleutherozoa</taxon>
        <taxon>Echinozoa</taxon>
        <taxon>Holothuroidea</taxon>
        <taxon>Aspidochirotacea</taxon>
        <taxon>Aspidochirotida</taxon>
        <taxon>Stichopodidae</taxon>
        <taxon>Apostichopus</taxon>
    </lineage>
</organism>
<sequence length="516" mass="56586">MGYYGNQCTVKCLCLDGAVCDKLSGRCEDTICAPGSMLDPNGQSCLECHAGFFGDNCTEECHCDSDACDRVTGECVGCCKHQWIDLPPSRCQEGIIDVTGSKTNPGTQWSVTCLVEVQQTSPMYRVYLSQTIDLSSTPLQASSGITEAIFTTTDSQAGDTYYCVIPGLAWLNTTLSHYDLPIISESPEIVNMSQTSVTIEWKAWDEQTDVGDPPVVGYIVYYRKKATDSWSNVTIKESSQLLQYTQTNLEEDTIYAFSVSAVRAGDMGEGPMGPPMTVKTLCSAVMATVTDLNQLNVTWQVVDNDITCSTGITGYTIYYKLDGSSDDPQRAATVSGSTMYNIVEGLEPGENYTFMVSLTTDQESPLSEASMTVTFPMSSTSTRPMSSTPNQVLRADRAMTSNIITSTQTYQRLHHRLPPTAMHLGMPIPPQFFAGGREGLTRFSYNWDLLNPEYVFRTFGDHFWIFLQQRTTRRACCSAQDSSTQKHALSSMDGPIDLSLPSVVPSTQGPSNATKE</sequence>
<evidence type="ECO:0000256" key="1">
    <source>
        <dbReference type="SAM" id="MobiDB-lite"/>
    </source>
</evidence>
<dbReference type="AlphaFoldDB" id="A0A2G8L2U7"/>
<name>A0A2G8L2U7_STIJA</name>
<dbReference type="CDD" id="cd00063">
    <property type="entry name" value="FN3"/>
    <property type="match status" value="2"/>
</dbReference>
<evidence type="ECO:0000313" key="3">
    <source>
        <dbReference type="EMBL" id="PIK54584.1"/>
    </source>
</evidence>
<accession>A0A2G8L2U7</accession>
<dbReference type="PROSITE" id="PS50853">
    <property type="entry name" value="FN3"/>
    <property type="match status" value="2"/>
</dbReference>
<protein>
    <submittedName>
        <fullName evidence="3">Putative angiopoietin-1 receptor-like</fullName>
    </submittedName>
</protein>
<dbReference type="InterPro" id="IPR013783">
    <property type="entry name" value="Ig-like_fold"/>
</dbReference>
<evidence type="ECO:0000259" key="2">
    <source>
        <dbReference type="PROSITE" id="PS50853"/>
    </source>
</evidence>
<reference evidence="3 4" key="1">
    <citation type="journal article" date="2017" name="PLoS Biol.">
        <title>The sea cucumber genome provides insights into morphological evolution and visceral regeneration.</title>
        <authorList>
            <person name="Zhang X."/>
            <person name="Sun L."/>
            <person name="Yuan J."/>
            <person name="Sun Y."/>
            <person name="Gao Y."/>
            <person name="Zhang L."/>
            <person name="Li S."/>
            <person name="Dai H."/>
            <person name="Hamel J.F."/>
            <person name="Liu C."/>
            <person name="Yu Y."/>
            <person name="Liu S."/>
            <person name="Lin W."/>
            <person name="Guo K."/>
            <person name="Jin S."/>
            <person name="Xu P."/>
            <person name="Storey K.B."/>
            <person name="Huan P."/>
            <person name="Zhang T."/>
            <person name="Zhou Y."/>
            <person name="Zhang J."/>
            <person name="Lin C."/>
            <person name="Li X."/>
            <person name="Xing L."/>
            <person name="Huo D."/>
            <person name="Sun M."/>
            <person name="Wang L."/>
            <person name="Mercier A."/>
            <person name="Li F."/>
            <person name="Yang H."/>
            <person name="Xiang J."/>
        </authorList>
    </citation>
    <scope>NUCLEOTIDE SEQUENCE [LARGE SCALE GENOMIC DNA]</scope>
    <source>
        <strain evidence="3">Shaxun</strain>
        <tissue evidence="3">Muscle</tissue>
    </source>
</reference>
<dbReference type="PANTHER" id="PTHR26391">
    <property type="entry name" value="INACTIVE TYROSINE-PROTEIN KINASE 7"/>
    <property type="match status" value="1"/>
</dbReference>
<dbReference type="InterPro" id="IPR036116">
    <property type="entry name" value="FN3_sf"/>
</dbReference>
<dbReference type="STRING" id="307972.A0A2G8L2U7"/>
<keyword evidence="3" id="KW-0675">Receptor</keyword>
<proteinExistence type="predicted"/>
<feature type="region of interest" description="Disordered" evidence="1">
    <location>
        <begin position="487"/>
        <end position="516"/>
    </location>
</feature>
<dbReference type="Gene3D" id="2.60.40.10">
    <property type="entry name" value="Immunoglobulins"/>
    <property type="match status" value="2"/>
</dbReference>
<feature type="domain" description="Fibronectin type-III" evidence="2">
    <location>
        <begin position="183"/>
        <end position="283"/>
    </location>
</feature>